<feature type="domain" description="HTH cro/C1-type" evidence="4">
    <location>
        <begin position="18"/>
        <end position="72"/>
    </location>
</feature>
<protein>
    <submittedName>
        <fullName evidence="6">TetR family transcriptional regulator</fullName>
    </submittedName>
</protein>
<dbReference type="PROSITE" id="PS50977">
    <property type="entry name" value="HTH_TETR_2"/>
    <property type="match status" value="1"/>
</dbReference>
<feature type="region of interest" description="Disordered" evidence="3">
    <location>
        <begin position="74"/>
        <end position="98"/>
    </location>
</feature>
<dbReference type="Pfam" id="PF01381">
    <property type="entry name" value="HTH_3"/>
    <property type="match status" value="1"/>
</dbReference>
<evidence type="ECO:0000256" key="2">
    <source>
        <dbReference type="PROSITE-ProRule" id="PRU00335"/>
    </source>
</evidence>
<dbReference type="SUPFAM" id="SSF48498">
    <property type="entry name" value="Tetracyclin repressor-like, C-terminal domain"/>
    <property type="match status" value="1"/>
</dbReference>
<dbReference type="CDD" id="cd00093">
    <property type="entry name" value="HTH_XRE"/>
    <property type="match status" value="1"/>
</dbReference>
<evidence type="ECO:0000256" key="1">
    <source>
        <dbReference type="ARBA" id="ARBA00023125"/>
    </source>
</evidence>
<name>A0A7K3LP25_9ACTN</name>
<dbReference type="Pfam" id="PF00440">
    <property type="entry name" value="TetR_N"/>
    <property type="match status" value="1"/>
</dbReference>
<dbReference type="InterPro" id="IPR001647">
    <property type="entry name" value="HTH_TetR"/>
</dbReference>
<dbReference type="InterPro" id="IPR010982">
    <property type="entry name" value="Lambda_DNA-bd_dom_sf"/>
</dbReference>
<dbReference type="PANTHER" id="PTHR30055:SF237">
    <property type="entry name" value="TRANSCRIPTIONAL REPRESSOR MCE3R"/>
    <property type="match status" value="1"/>
</dbReference>
<feature type="DNA-binding region" description="H-T-H motif" evidence="2">
    <location>
        <begin position="129"/>
        <end position="148"/>
    </location>
</feature>
<dbReference type="Pfam" id="PF17932">
    <property type="entry name" value="TetR_C_24"/>
    <property type="match status" value="1"/>
</dbReference>
<dbReference type="EMBL" id="JAADZU010000027">
    <property type="protein sequence ID" value="NDK89992.1"/>
    <property type="molecule type" value="Genomic_DNA"/>
</dbReference>
<dbReference type="InterPro" id="IPR050109">
    <property type="entry name" value="HTH-type_TetR-like_transc_reg"/>
</dbReference>
<evidence type="ECO:0000313" key="7">
    <source>
        <dbReference type="Proteomes" id="UP000466307"/>
    </source>
</evidence>
<proteinExistence type="predicted"/>
<comment type="caution">
    <text evidence="6">The sequence shown here is derived from an EMBL/GenBank/DDBJ whole genome shotgun (WGS) entry which is preliminary data.</text>
</comment>
<dbReference type="InterPro" id="IPR001387">
    <property type="entry name" value="Cro/C1-type_HTH"/>
</dbReference>
<dbReference type="InterPro" id="IPR009057">
    <property type="entry name" value="Homeodomain-like_sf"/>
</dbReference>
<keyword evidence="7" id="KW-1185">Reference proteome</keyword>
<gene>
    <name evidence="6" type="ORF">GYA93_10420</name>
</gene>
<reference evidence="6 7" key="1">
    <citation type="submission" date="2020-01" db="EMBL/GenBank/DDBJ databases">
        <title>Investigation of new actinobacteria for the biodesulphurisation of diesel fuel.</title>
        <authorList>
            <person name="Athi Narayanan S.M."/>
        </authorList>
    </citation>
    <scope>NUCLEOTIDE SEQUENCE [LARGE SCALE GENOMIC DNA]</scope>
    <source>
        <strain evidence="6 7">213E</strain>
    </source>
</reference>
<dbReference type="InterPro" id="IPR036271">
    <property type="entry name" value="Tet_transcr_reg_TetR-rel_C_sf"/>
</dbReference>
<dbReference type="RefSeq" id="WP_059035698.1">
    <property type="nucleotide sequence ID" value="NZ_JAADZU010000027.1"/>
</dbReference>
<dbReference type="GO" id="GO:0000976">
    <property type="term" value="F:transcription cis-regulatory region binding"/>
    <property type="evidence" value="ECO:0007669"/>
    <property type="project" value="TreeGrafter"/>
</dbReference>
<dbReference type="InterPro" id="IPR041490">
    <property type="entry name" value="KstR2_TetR_C"/>
</dbReference>
<dbReference type="SUPFAM" id="SSF47413">
    <property type="entry name" value="lambda repressor-like DNA-binding domains"/>
    <property type="match status" value="1"/>
</dbReference>
<organism evidence="6 7">
    <name type="scientific">Gordonia desulfuricans</name>
    <dbReference type="NCBI Taxonomy" id="89051"/>
    <lineage>
        <taxon>Bacteria</taxon>
        <taxon>Bacillati</taxon>
        <taxon>Actinomycetota</taxon>
        <taxon>Actinomycetes</taxon>
        <taxon>Mycobacteriales</taxon>
        <taxon>Gordoniaceae</taxon>
        <taxon>Gordonia</taxon>
    </lineage>
</organism>
<feature type="domain" description="HTH tetR-type" evidence="5">
    <location>
        <begin position="106"/>
        <end position="166"/>
    </location>
</feature>
<accession>A0A7K3LP25</accession>
<sequence>MAELPTSPTTRPTAGDRIRAARLSTGISLREFARRLGLSPATLSAMENGQTGITVDRFETIAGELGIEPSALFDGTHATAPTRPDPAPALPPTASTGGRWRVYEGPEVTDPVLAAALRCIVERGYHGCTIRDIAAAAGMSVSALYHHYPSKQAMLVTLFDHTMDELLDRVTAARADGSDDPAQELALMVESLALYHCCRPGLAFCGHAEMRGLAEPDHRRVADRRVALQRQFDAVVEHGCTSRRFATPRPREAARAVVGLCMSVSEWFDPAGPDTPHEVAALYTDYALGLVGCHPLRP</sequence>
<dbReference type="Gene3D" id="1.10.260.40">
    <property type="entry name" value="lambda repressor-like DNA-binding domains"/>
    <property type="match status" value="1"/>
</dbReference>
<dbReference type="SUPFAM" id="SSF46689">
    <property type="entry name" value="Homeodomain-like"/>
    <property type="match status" value="1"/>
</dbReference>
<dbReference type="PRINTS" id="PR00455">
    <property type="entry name" value="HTHTETR"/>
</dbReference>
<dbReference type="AlphaFoldDB" id="A0A7K3LP25"/>
<dbReference type="PROSITE" id="PS50943">
    <property type="entry name" value="HTH_CROC1"/>
    <property type="match status" value="1"/>
</dbReference>
<evidence type="ECO:0000256" key="3">
    <source>
        <dbReference type="SAM" id="MobiDB-lite"/>
    </source>
</evidence>
<dbReference type="PANTHER" id="PTHR30055">
    <property type="entry name" value="HTH-TYPE TRANSCRIPTIONAL REGULATOR RUTR"/>
    <property type="match status" value="1"/>
</dbReference>
<evidence type="ECO:0000259" key="5">
    <source>
        <dbReference type="PROSITE" id="PS50977"/>
    </source>
</evidence>
<keyword evidence="1 2" id="KW-0238">DNA-binding</keyword>
<dbReference type="Proteomes" id="UP000466307">
    <property type="component" value="Unassembled WGS sequence"/>
</dbReference>
<dbReference type="GO" id="GO:0003700">
    <property type="term" value="F:DNA-binding transcription factor activity"/>
    <property type="evidence" value="ECO:0007669"/>
    <property type="project" value="TreeGrafter"/>
</dbReference>
<dbReference type="Gene3D" id="1.10.357.10">
    <property type="entry name" value="Tetracycline Repressor, domain 2"/>
    <property type="match status" value="1"/>
</dbReference>
<dbReference type="SMART" id="SM00530">
    <property type="entry name" value="HTH_XRE"/>
    <property type="match status" value="1"/>
</dbReference>
<evidence type="ECO:0000313" key="6">
    <source>
        <dbReference type="EMBL" id="NDK89992.1"/>
    </source>
</evidence>
<evidence type="ECO:0000259" key="4">
    <source>
        <dbReference type="PROSITE" id="PS50943"/>
    </source>
</evidence>